<evidence type="ECO:0000313" key="2">
    <source>
        <dbReference type="EMBL" id="EFG56153.1"/>
    </source>
</evidence>
<name>D4YRS3_9LACO</name>
<proteinExistence type="predicted"/>
<sequence>MYCLHGYLAPFVSINVYQIIGYRMTLCLSAAANLLMIILIQFIGNRAKPVVNVKNNKHSLKIIQKDALPVAAIICLMSIPYFATQADIVSCVAERHLHIAIGSYFLIYAIVLFIIRISLKSLFLAALLPTTYH</sequence>
<feature type="transmembrane region" description="Helical" evidence="1">
    <location>
        <begin position="20"/>
        <end position="45"/>
    </location>
</feature>
<dbReference type="Proteomes" id="UP000004069">
    <property type="component" value="Unassembled WGS sequence"/>
</dbReference>
<keyword evidence="1" id="KW-0812">Transmembrane</keyword>
<protein>
    <recommendedName>
        <fullName evidence="4">Major facilitator superfamily (MFS) profile domain-containing protein</fullName>
    </recommendedName>
</protein>
<feature type="transmembrane region" description="Helical" evidence="1">
    <location>
        <begin position="96"/>
        <end position="115"/>
    </location>
</feature>
<reference evidence="2 3" key="1">
    <citation type="submission" date="2010-04" db="EMBL/GenBank/DDBJ databases">
        <authorList>
            <person name="Muzny D."/>
            <person name="Qin X."/>
            <person name="Deng J."/>
            <person name="Jiang H."/>
            <person name="Liu Y."/>
            <person name="Qu J."/>
            <person name="Song X.-Z."/>
            <person name="Zhang L."/>
            <person name="Thornton R."/>
            <person name="Coyle M."/>
            <person name="Francisco L."/>
            <person name="Jackson L."/>
            <person name="Javaid M."/>
            <person name="Korchina V."/>
            <person name="Kovar C."/>
            <person name="Mata R."/>
            <person name="Mathew T."/>
            <person name="Ngo R."/>
            <person name="Nguyen L."/>
            <person name="Nguyen N."/>
            <person name="Okwuonu G."/>
            <person name="Ongeri F."/>
            <person name="Pham C."/>
            <person name="Simmons D."/>
            <person name="Wilczek-Boney K."/>
            <person name="Hale W."/>
            <person name="Jakkamsetti A."/>
            <person name="Pham P."/>
            <person name="Ruth R."/>
            <person name="San Lucas F."/>
            <person name="Warren J."/>
            <person name="Zhang J."/>
            <person name="Zhao Z."/>
            <person name="Zhou C."/>
            <person name="Zhu D."/>
            <person name="Lee S."/>
            <person name="Bess C."/>
            <person name="Blankenburg K."/>
            <person name="Forbes L."/>
            <person name="Fu Q."/>
            <person name="Gubbala S."/>
            <person name="Hirani K."/>
            <person name="Jayaseelan J.C."/>
            <person name="Lara F."/>
            <person name="Munidasa M."/>
            <person name="Palculict T."/>
            <person name="Patil S."/>
            <person name="Pu L.-L."/>
            <person name="Saada N."/>
            <person name="Tang L."/>
            <person name="Weissenberger G."/>
            <person name="Zhu Y."/>
            <person name="Hemphill L."/>
            <person name="Shang Y."/>
            <person name="Youmans B."/>
            <person name="Ayvaz T."/>
            <person name="Ross M."/>
            <person name="Santibanez J."/>
            <person name="Aqrawi P."/>
            <person name="Gross S."/>
            <person name="Joshi V."/>
            <person name="Fowler G."/>
            <person name="Nazareth L."/>
            <person name="Reid J."/>
            <person name="Worley K."/>
            <person name="Petrosino J."/>
            <person name="Highlander S."/>
            <person name="Gibbs R."/>
        </authorList>
    </citation>
    <scope>NUCLEOTIDE SEQUENCE [LARGE SCALE GENOMIC DNA]</scope>
    <source>
        <strain evidence="2 3">DSM 11664</strain>
    </source>
</reference>
<dbReference type="EMBL" id="ADNY01000010">
    <property type="protein sequence ID" value="EFG56153.1"/>
    <property type="molecule type" value="Genomic_DNA"/>
</dbReference>
<comment type="caution">
    <text evidence="2">The sequence shown here is derived from an EMBL/GenBank/DDBJ whole genome shotgun (WGS) entry which is preliminary data.</text>
</comment>
<dbReference type="AlphaFoldDB" id="D4YRS3"/>
<evidence type="ECO:0008006" key="4">
    <source>
        <dbReference type="Google" id="ProtNLM"/>
    </source>
</evidence>
<evidence type="ECO:0000313" key="3">
    <source>
        <dbReference type="Proteomes" id="UP000004069"/>
    </source>
</evidence>
<accession>D4YRS3</accession>
<keyword evidence="1" id="KW-0472">Membrane</keyword>
<keyword evidence="3" id="KW-1185">Reference proteome</keyword>
<feature type="transmembrane region" description="Helical" evidence="1">
    <location>
        <begin position="66"/>
        <end position="84"/>
    </location>
</feature>
<evidence type="ECO:0000256" key="1">
    <source>
        <dbReference type="SAM" id="Phobius"/>
    </source>
</evidence>
<keyword evidence="1" id="KW-1133">Transmembrane helix</keyword>
<gene>
    <name evidence="2" type="ORF">HMPREF0493_0201</name>
</gene>
<organism evidence="2 3">
    <name type="scientific">Lactobacillus amylolyticus DSM 11664</name>
    <dbReference type="NCBI Taxonomy" id="585524"/>
    <lineage>
        <taxon>Bacteria</taxon>
        <taxon>Bacillati</taxon>
        <taxon>Bacillota</taxon>
        <taxon>Bacilli</taxon>
        <taxon>Lactobacillales</taxon>
        <taxon>Lactobacillaceae</taxon>
        <taxon>Lactobacillus</taxon>
    </lineage>
</organism>
<dbReference type="eggNOG" id="COG2814">
    <property type="taxonomic scope" value="Bacteria"/>
</dbReference>